<proteinExistence type="predicted"/>
<accession>A0ABD2U9K7</accession>
<gene>
    <name evidence="1" type="ORF">AABB24_010407</name>
</gene>
<dbReference type="PANTHER" id="PTHR34222">
    <property type="entry name" value="GAG_PRE-INTEGRS DOMAIN-CONTAINING PROTEIN"/>
    <property type="match status" value="1"/>
</dbReference>
<sequence>MELNDRYAQMRSQILMMSPELSVNQAYAMIIQDESQKMLVGGNCVVAGRMEPSAFYATEKDATTMYSTRGSGPGQSSSSGGHQYQKKHCDFYNMKGHTRADCYKLQKCEHCLQKGHVKET</sequence>
<comment type="caution">
    <text evidence="1">The sequence shown here is derived from an EMBL/GenBank/DDBJ whole genome shotgun (WGS) entry which is preliminary data.</text>
</comment>
<dbReference type="EMBL" id="JBJKTR010000006">
    <property type="protein sequence ID" value="KAL3365228.1"/>
    <property type="molecule type" value="Genomic_DNA"/>
</dbReference>
<dbReference type="Proteomes" id="UP001627284">
    <property type="component" value="Unassembled WGS sequence"/>
</dbReference>
<name>A0ABD2U9K7_9SOLN</name>
<reference evidence="1 2" key="1">
    <citation type="submission" date="2024-05" db="EMBL/GenBank/DDBJ databases">
        <title>De novo assembly of an allotetraploid wild potato.</title>
        <authorList>
            <person name="Hosaka A.J."/>
        </authorList>
    </citation>
    <scope>NUCLEOTIDE SEQUENCE [LARGE SCALE GENOMIC DNA]</scope>
    <source>
        <tissue evidence="1">Young leaves</tissue>
    </source>
</reference>
<dbReference type="PANTHER" id="PTHR34222:SF97">
    <property type="entry name" value="CATALYTIC REGION, PUTATIVE-RELATED"/>
    <property type="match status" value="1"/>
</dbReference>
<evidence type="ECO:0000313" key="1">
    <source>
        <dbReference type="EMBL" id="KAL3365228.1"/>
    </source>
</evidence>
<keyword evidence="2" id="KW-1185">Reference proteome</keyword>
<protein>
    <submittedName>
        <fullName evidence="1">Uncharacterized protein</fullName>
    </submittedName>
</protein>
<evidence type="ECO:0000313" key="2">
    <source>
        <dbReference type="Proteomes" id="UP001627284"/>
    </source>
</evidence>
<dbReference type="AlphaFoldDB" id="A0ABD2U9K7"/>
<organism evidence="1 2">
    <name type="scientific">Solanum stoloniferum</name>
    <dbReference type="NCBI Taxonomy" id="62892"/>
    <lineage>
        <taxon>Eukaryota</taxon>
        <taxon>Viridiplantae</taxon>
        <taxon>Streptophyta</taxon>
        <taxon>Embryophyta</taxon>
        <taxon>Tracheophyta</taxon>
        <taxon>Spermatophyta</taxon>
        <taxon>Magnoliopsida</taxon>
        <taxon>eudicotyledons</taxon>
        <taxon>Gunneridae</taxon>
        <taxon>Pentapetalae</taxon>
        <taxon>asterids</taxon>
        <taxon>lamiids</taxon>
        <taxon>Solanales</taxon>
        <taxon>Solanaceae</taxon>
        <taxon>Solanoideae</taxon>
        <taxon>Solaneae</taxon>
        <taxon>Solanum</taxon>
    </lineage>
</organism>